<name>A0A432ZHB1_9GAMM</name>
<dbReference type="InterPro" id="IPR001375">
    <property type="entry name" value="Peptidase_S9_cat"/>
</dbReference>
<comment type="caution">
    <text evidence="5">The sequence shown here is derived from an EMBL/GenBank/DDBJ whole genome shotgun (WGS) entry which is preliminary data.</text>
</comment>
<dbReference type="RefSeq" id="WP_126783688.1">
    <property type="nucleotide sequence ID" value="NZ_PIQF01000001.1"/>
</dbReference>
<dbReference type="Pfam" id="PF00326">
    <property type="entry name" value="Peptidase_S9"/>
    <property type="match status" value="1"/>
</dbReference>
<keyword evidence="6" id="KW-1185">Reference proteome</keyword>
<dbReference type="PROSITE" id="PS51257">
    <property type="entry name" value="PROKAR_LIPOPROTEIN"/>
    <property type="match status" value="1"/>
</dbReference>
<dbReference type="SUPFAM" id="SSF82171">
    <property type="entry name" value="DPP6 N-terminal domain-like"/>
    <property type="match status" value="1"/>
</dbReference>
<protein>
    <submittedName>
        <fullName evidence="5">S9 family peptidase</fullName>
    </submittedName>
</protein>
<feature type="domain" description="Dipeptidylpeptidase IV N-terminal" evidence="4">
    <location>
        <begin position="379"/>
        <end position="540"/>
    </location>
</feature>
<evidence type="ECO:0000313" key="6">
    <source>
        <dbReference type="Proteomes" id="UP000287908"/>
    </source>
</evidence>
<dbReference type="SUPFAM" id="SSF53474">
    <property type="entry name" value="alpha/beta-Hydrolases"/>
    <property type="match status" value="1"/>
</dbReference>
<evidence type="ECO:0000259" key="4">
    <source>
        <dbReference type="Pfam" id="PF00930"/>
    </source>
</evidence>
<feature type="coiled-coil region" evidence="1">
    <location>
        <begin position="210"/>
        <end position="238"/>
    </location>
</feature>
<dbReference type="OrthoDB" id="9812921at2"/>
<dbReference type="Proteomes" id="UP000287908">
    <property type="component" value="Unassembled WGS sequence"/>
</dbReference>
<accession>A0A432ZHB1</accession>
<dbReference type="InterPro" id="IPR029058">
    <property type="entry name" value="AB_hydrolase_fold"/>
</dbReference>
<sequence>MVKSRLVIAIGAALLTASCASTSAQQEASANAVPQPQVKTLSADPLASAEGTAQLTMEQIMANPDWMGRFPEGAFWSMDGQHILFKQKREGSEVRDLMMLENAQGEAQKVPLSRWHKYIADEKESSVAGDWLAYTFEGNIFVRFGDGSVAQLTRDEARQHNLQAMTDGSLSFQEGNDFYQVNVKSGLTQQVASIKFADEPKANKEPADYLAREEQQLIQYVQKEREAAQQRFDQQQQLQNENPSLTPKSFYLDKSKQLVQASLSPQGNYLIAVISEPQSWREDGDIMPNYINEDGRISSERVRRRVADAKPTEHQLVLLDLAEHSDTTLTYNQLPGWNEDVLAEVKRENHEARGEEYETEQQPRAIHLMSDWGWENGALQWNENGSELALMLEAWDNKDRWIATVDFAAKQLVAQDRLHDDAWINYTHNEFGWLNEQALWFMSEADGYSHLYAKPLSGQTRQLTKGEYVVESPKLSSDSEHLYFQANIEHPGVYEVYRVKTDGSSENPEALTNLNGMTAFELSPMDDELILTHSTPLMPPELYHKTTAPGDQPEQLTHTVSEKFLSIDWSAPDVVPVASSNVEDPIYTRIYKPEGFDADRAEEYPAVVFIHGAGYLQNAHMGWSGYFREFMFHSLLNKEGYVVADLDYRGSKGYGRDWRTAIYRQMGTPEVEDLVDVTRYLESDLNVDTDRLGTYGGSYGGFLTFMALFKEPGLFEAGSALRPVTDWAHYNVGYTSNILNLPQDDTIAYRQSSPIYFAEGLEDALLINSPMIDDNVFFQDSVRLVQRLIELKKTDWETAIYPVEPHGFRQPESWLNEYRRIFKLFEENLHPERD</sequence>
<gene>
    <name evidence="5" type="ORF">CWI81_02735</name>
</gene>
<evidence type="ECO:0000259" key="3">
    <source>
        <dbReference type="Pfam" id="PF00326"/>
    </source>
</evidence>
<organism evidence="5 6">
    <name type="scientific">Idiomarina seosinensis</name>
    <dbReference type="NCBI Taxonomy" id="281739"/>
    <lineage>
        <taxon>Bacteria</taxon>
        <taxon>Pseudomonadati</taxon>
        <taxon>Pseudomonadota</taxon>
        <taxon>Gammaproteobacteria</taxon>
        <taxon>Alteromonadales</taxon>
        <taxon>Idiomarinaceae</taxon>
        <taxon>Idiomarina</taxon>
    </lineage>
</organism>
<evidence type="ECO:0000256" key="2">
    <source>
        <dbReference type="SAM" id="SignalP"/>
    </source>
</evidence>
<feature type="signal peptide" evidence="2">
    <location>
        <begin position="1"/>
        <end position="24"/>
    </location>
</feature>
<keyword evidence="1" id="KW-0175">Coiled coil</keyword>
<dbReference type="GO" id="GO:0008239">
    <property type="term" value="F:dipeptidyl-peptidase activity"/>
    <property type="evidence" value="ECO:0007669"/>
    <property type="project" value="TreeGrafter"/>
</dbReference>
<feature type="domain" description="Peptidase S9 prolyl oligopeptidase catalytic" evidence="3">
    <location>
        <begin position="634"/>
        <end position="829"/>
    </location>
</feature>
<keyword evidence="2" id="KW-0732">Signal</keyword>
<feature type="chain" id="PRO_5019155612" evidence="2">
    <location>
        <begin position="25"/>
        <end position="834"/>
    </location>
</feature>
<evidence type="ECO:0000256" key="1">
    <source>
        <dbReference type="SAM" id="Coils"/>
    </source>
</evidence>
<dbReference type="AlphaFoldDB" id="A0A432ZHB1"/>
<dbReference type="GO" id="GO:0008236">
    <property type="term" value="F:serine-type peptidase activity"/>
    <property type="evidence" value="ECO:0007669"/>
    <property type="project" value="InterPro"/>
</dbReference>
<reference evidence="5 6" key="1">
    <citation type="journal article" date="2011" name="Front. Microbiol.">
        <title>Genomic signatures of strain selection and enhancement in Bacillus atrophaeus var. globigii, a historical biowarfare simulant.</title>
        <authorList>
            <person name="Gibbons H.S."/>
            <person name="Broomall S.M."/>
            <person name="McNew L.A."/>
            <person name="Daligault H."/>
            <person name="Chapman C."/>
            <person name="Bruce D."/>
            <person name="Karavis M."/>
            <person name="Krepps M."/>
            <person name="McGregor P.A."/>
            <person name="Hong C."/>
            <person name="Park K.H."/>
            <person name="Akmal A."/>
            <person name="Feldman A."/>
            <person name="Lin J.S."/>
            <person name="Chang W.E."/>
            <person name="Higgs B.W."/>
            <person name="Demirev P."/>
            <person name="Lindquist J."/>
            <person name="Liem A."/>
            <person name="Fochler E."/>
            <person name="Read T.D."/>
            <person name="Tapia R."/>
            <person name="Johnson S."/>
            <person name="Bishop-Lilly K.A."/>
            <person name="Detter C."/>
            <person name="Han C."/>
            <person name="Sozhamannan S."/>
            <person name="Rosenzweig C.N."/>
            <person name="Skowronski E.W."/>
        </authorList>
    </citation>
    <scope>NUCLEOTIDE SEQUENCE [LARGE SCALE GENOMIC DNA]</scope>
    <source>
        <strain evidence="5 6">CL-SP19</strain>
    </source>
</reference>
<dbReference type="InterPro" id="IPR050278">
    <property type="entry name" value="Serine_Prot_S9B/DPPIV"/>
</dbReference>
<dbReference type="GO" id="GO:0006508">
    <property type="term" value="P:proteolysis"/>
    <property type="evidence" value="ECO:0007669"/>
    <property type="project" value="InterPro"/>
</dbReference>
<evidence type="ECO:0000313" key="5">
    <source>
        <dbReference type="EMBL" id="RUO77415.1"/>
    </source>
</evidence>
<dbReference type="InterPro" id="IPR002469">
    <property type="entry name" value="Peptidase_S9B_N"/>
</dbReference>
<dbReference type="Pfam" id="PF00930">
    <property type="entry name" value="DPPIV_N"/>
    <property type="match status" value="1"/>
</dbReference>
<dbReference type="PANTHER" id="PTHR11731">
    <property type="entry name" value="PROTEASE FAMILY S9B,C DIPEPTIDYL-PEPTIDASE IV-RELATED"/>
    <property type="match status" value="1"/>
</dbReference>
<dbReference type="Gene3D" id="3.40.50.1820">
    <property type="entry name" value="alpha/beta hydrolase"/>
    <property type="match status" value="1"/>
</dbReference>
<dbReference type="Gene3D" id="2.140.10.30">
    <property type="entry name" value="Dipeptidylpeptidase IV, N-terminal domain"/>
    <property type="match status" value="2"/>
</dbReference>
<dbReference type="PANTHER" id="PTHR11731:SF193">
    <property type="entry name" value="DIPEPTIDYL PEPTIDASE 9"/>
    <property type="match status" value="1"/>
</dbReference>
<proteinExistence type="predicted"/>
<dbReference type="EMBL" id="PIQF01000001">
    <property type="protein sequence ID" value="RUO77415.1"/>
    <property type="molecule type" value="Genomic_DNA"/>
</dbReference>